<feature type="region of interest" description="Disordered" evidence="1">
    <location>
        <begin position="1"/>
        <end position="20"/>
    </location>
</feature>
<feature type="compositionally biased region" description="Polar residues" evidence="1">
    <location>
        <begin position="63"/>
        <end position="73"/>
    </location>
</feature>
<comment type="caution">
    <text evidence="2">The sequence shown here is derived from an EMBL/GenBank/DDBJ whole genome shotgun (WGS) entry which is preliminary data.</text>
</comment>
<accession>A0A1J5PTA9</accession>
<sequence length="81" mass="8673">MTASSNSVSAYMPTTPNTPRYLPATAKMMAERAEHGTNVISTEAIRRSRPIEERATAEMAGTLQPSPSKNGTATPPCRPIL</sequence>
<protein>
    <submittedName>
        <fullName evidence="2">Uncharacterized protein</fullName>
    </submittedName>
</protein>
<feature type="region of interest" description="Disordered" evidence="1">
    <location>
        <begin position="58"/>
        <end position="81"/>
    </location>
</feature>
<feature type="compositionally biased region" description="Polar residues" evidence="1">
    <location>
        <begin position="1"/>
        <end position="18"/>
    </location>
</feature>
<dbReference type="EMBL" id="MLJW01004006">
    <property type="protein sequence ID" value="OIQ70828.1"/>
    <property type="molecule type" value="Genomic_DNA"/>
</dbReference>
<evidence type="ECO:0000313" key="2">
    <source>
        <dbReference type="EMBL" id="OIQ70828.1"/>
    </source>
</evidence>
<reference evidence="2" key="1">
    <citation type="submission" date="2016-10" db="EMBL/GenBank/DDBJ databases">
        <title>Sequence of Gallionella enrichment culture.</title>
        <authorList>
            <person name="Poehlein A."/>
            <person name="Muehling M."/>
            <person name="Daniel R."/>
        </authorList>
    </citation>
    <scope>NUCLEOTIDE SEQUENCE</scope>
</reference>
<evidence type="ECO:0000256" key="1">
    <source>
        <dbReference type="SAM" id="MobiDB-lite"/>
    </source>
</evidence>
<dbReference type="AlphaFoldDB" id="A0A1J5PTA9"/>
<organism evidence="2">
    <name type="scientific">mine drainage metagenome</name>
    <dbReference type="NCBI Taxonomy" id="410659"/>
    <lineage>
        <taxon>unclassified sequences</taxon>
        <taxon>metagenomes</taxon>
        <taxon>ecological metagenomes</taxon>
    </lineage>
</organism>
<name>A0A1J5PTA9_9ZZZZ</name>
<gene>
    <name evidence="2" type="ORF">GALL_475580</name>
</gene>
<proteinExistence type="predicted"/>